<dbReference type="Proteomes" id="UP000818029">
    <property type="component" value="Chromosome A10"/>
</dbReference>
<dbReference type="PANTHER" id="PTHR31415">
    <property type="entry name" value="OS05G0367900 PROTEIN"/>
    <property type="match status" value="1"/>
</dbReference>
<keyword evidence="2" id="KW-0472">Membrane</keyword>
<gene>
    <name evidence="4" type="primary">LOC107925042</name>
</gene>
<name>A0ABM2YXS9_GOSHI</name>
<evidence type="ECO:0000256" key="2">
    <source>
        <dbReference type="ARBA" id="ARBA00023136"/>
    </source>
</evidence>
<protein>
    <recommendedName>
        <fullName evidence="5">Late embryogenesis abundant protein LEA-2 subgroup domain-containing protein</fullName>
    </recommendedName>
</protein>
<sequence>MPSSSKVPHDRFHGSYFGSKTGLDNAVITFNVTARNSNQHNGIYYNSMKGSVSVQLRLLSTADDRQHGTVVFRLRIMSVIRFKISTWKSVHHEMHVNCDVAVGSDGLILLAWKNRKCSVYFS</sequence>
<evidence type="ECO:0000313" key="4">
    <source>
        <dbReference type="RefSeq" id="XP_040935301.1"/>
    </source>
</evidence>
<dbReference type="GeneID" id="107925042"/>
<evidence type="ECO:0008006" key="5">
    <source>
        <dbReference type="Google" id="ProtNLM"/>
    </source>
</evidence>
<dbReference type="InterPro" id="IPR044839">
    <property type="entry name" value="NDR1-like"/>
</dbReference>
<dbReference type="PANTHER" id="PTHR31415:SF3">
    <property type="entry name" value="LATE EMBRYOGENESIS ABUNDANT (LEA) HYDROXYPROLINE-RICH GLYCOPROTEIN FAMILY"/>
    <property type="match status" value="1"/>
</dbReference>
<accession>A0ABM2YXS9</accession>
<proteinExistence type="predicted"/>
<dbReference type="RefSeq" id="XP_040935301.1">
    <property type="nucleotide sequence ID" value="XM_041079367.1"/>
</dbReference>
<keyword evidence="3" id="KW-1185">Reference proteome</keyword>
<organism evidence="3 4">
    <name type="scientific">Gossypium hirsutum</name>
    <name type="common">Upland cotton</name>
    <name type="synonym">Gossypium mexicanum</name>
    <dbReference type="NCBI Taxonomy" id="3635"/>
    <lineage>
        <taxon>Eukaryota</taxon>
        <taxon>Viridiplantae</taxon>
        <taxon>Streptophyta</taxon>
        <taxon>Embryophyta</taxon>
        <taxon>Tracheophyta</taxon>
        <taxon>Spermatophyta</taxon>
        <taxon>Magnoliopsida</taxon>
        <taxon>eudicotyledons</taxon>
        <taxon>Gunneridae</taxon>
        <taxon>Pentapetalae</taxon>
        <taxon>rosids</taxon>
        <taxon>malvids</taxon>
        <taxon>Malvales</taxon>
        <taxon>Malvaceae</taxon>
        <taxon>Malvoideae</taxon>
        <taxon>Gossypium</taxon>
    </lineage>
</organism>
<reference evidence="3" key="1">
    <citation type="journal article" date="2020" name="Nat. Genet.">
        <title>Genomic diversifications of five Gossypium allopolyploid species and their impact on cotton improvement.</title>
        <authorList>
            <person name="Chen Z.J."/>
            <person name="Sreedasyam A."/>
            <person name="Ando A."/>
            <person name="Song Q."/>
            <person name="De Santiago L.M."/>
            <person name="Hulse-Kemp A.M."/>
            <person name="Ding M."/>
            <person name="Ye W."/>
            <person name="Kirkbride R.C."/>
            <person name="Jenkins J."/>
            <person name="Plott C."/>
            <person name="Lovell J."/>
            <person name="Lin Y.M."/>
            <person name="Vaughn R."/>
            <person name="Liu B."/>
            <person name="Simpson S."/>
            <person name="Scheffler B.E."/>
            <person name="Wen L."/>
            <person name="Saski C.A."/>
            <person name="Grover C.E."/>
            <person name="Hu G."/>
            <person name="Conover J.L."/>
            <person name="Carlson J.W."/>
            <person name="Shu S."/>
            <person name="Boston L.B."/>
            <person name="Williams M."/>
            <person name="Peterson D.G."/>
            <person name="McGee K."/>
            <person name="Jones D.C."/>
            <person name="Wendel J.F."/>
            <person name="Stelly D.M."/>
            <person name="Grimwood J."/>
            <person name="Schmutz J."/>
        </authorList>
    </citation>
    <scope>NUCLEOTIDE SEQUENCE [LARGE SCALE GENOMIC DNA]</scope>
    <source>
        <strain evidence="3">cv. TM-1</strain>
    </source>
</reference>
<evidence type="ECO:0000313" key="3">
    <source>
        <dbReference type="Proteomes" id="UP000818029"/>
    </source>
</evidence>
<evidence type="ECO:0000256" key="1">
    <source>
        <dbReference type="ARBA" id="ARBA00004370"/>
    </source>
</evidence>
<comment type="subcellular location">
    <subcellularLocation>
        <location evidence="1">Membrane</location>
    </subcellularLocation>
</comment>
<reference evidence="4" key="2">
    <citation type="submission" date="2025-08" db="UniProtKB">
        <authorList>
            <consortium name="RefSeq"/>
        </authorList>
    </citation>
    <scope>IDENTIFICATION</scope>
</reference>